<accession>A0A382RZ68</accession>
<sequence>MKVKEIVLNESMEFSAGHKDKKDGYWTSDTDPGSRFAPEFYSSDKYDDGSIPPPLNPKFDPDLNLTLANAN</sequence>
<proteinExistence type="predicted"/>
<gene>
    <name evidence="2" type="ORF">METZ01_LOCUS355644</name>
</gene>
<protein>
    <submittedName>
        <fullName evidence="2">Uncharacterized protein</fullName>
    </submittedName>
</protein>
<dbReference type="AlphaFoldDB" id="A0A382RZ68"/>
<reference evidence="2" key="1">
    <citation type="submission" date="2018-05" db="EMBL/GenBank/DDBJ databases">
        <authorList>
            <person name="Lanie J.A."/>
            <person name="Ng W.-L."/>
            <person name="Kazmierczak K.M."/>
            <person name="Andrzejewski T.M."/>
            <person name="Davidsen T.M."/>
            <person name="Wayne K.J."/>
            <person name="Tettelin H."/>
            <person name="Glass J.I."/>
            <person name="Rusch D."/>
            <person name="Podicherti R."/>
            <person name="Tsui H.-C.T."/>
            <person name="Winkler M.E."/>
        </authorList>
    </citation>
    <scope>NUCLEOTIDE SEQUENCE</scope>
</reference>
<evidence type="ECO:0000313" key="2">
    <source>
        <dbReference type="EMBL" id="SVD02790.1"/>
    </source>
</evidence>
<feature type="non-terminal residue" evidence="2">
    <location>
        <position position="71"/>
    </location>
</feature>
<feature type="region of interest" description="Disordered" evidence="1">
    <location>
        <begin position="18"/>
        <end position="63"/>
    </location>
</feature>
<organism evidence="2">
    <name type="scientific">marine metagenome</name>
    <dbReference type="NCBI Taxonomy" id="408172"/>
    <lineage>
        <taxon>unclassified sequences</taxon>
        <taxon>metagenomes</taxon>
        <taxon>ecological metagenomes</taxon>
    </lineage>
</organism>
<dbReference type="EMBL" id="UINC01125153">
    <property type="protein sequence ID" value="SVD02790.1"/>
    <property type="molecule type" value="Genomic_DNA"/>
</dbReference>
<name>A0A382RZ68_9ZZZZ</name>
<evidence type="ECO:0000256" key="1">
    <source>
        <dbReference type="SAM" id="MobiDB-lite"/>
    </source>
</evidence>